<accession>A0A9X2IV90</accession>
<protein>
    <recommendedName>
        <fullName evidence="5">Lipoprotein</fullName>
    </recommendedName>
</protein>
<dbReference type="RefSeq" id="WP_251948162.1">
    <property type="nucleotide sequence ID" value="NZ_JAMRYM010000130.1"/>
</dbReference>
<feature type="signal peptide" evidence="2">
    <location>
        <begin position="1"/>
        <end position="25"/>
    </location>
</feature>
<dbReference type="PROSITE" id="PS51257">
    <property type="entry name" value="PROKAR_LIPOPROTEIN"/>
    <property type="match status" value="1"/>
</dbReference>
<gene>
    <name evidence="3" type="ORF">NB037_17820</name>
</gene>
<dbReference type="AlphaFoldDB" id="A0A9X2IV90"/>
<feature type="chain" id="PRO_5040855191" description="Lipoprotein" evidence="2">
    <location>
        <begin position="26"/>
        <end position="162"/>
    </location>
</feature>
<evidence type="ECO:0000256" key="2">
    <source>
        <dbReference type="SAM" id="SignalP"/>
    </source>
</evidence>
<dbReference type="EMBL" id="JAMRYM010000130">
    <property type="protein sequence ID" value="MCM6764278.1"/>
    <property type="molecule type" value="Genomic_DNA"/>
</dbReference>
<sequence>MGRGAGTGAALLLVLALGGCTTAGSSCTEIGWHNSVLVVGSGPGLQEVADVTVCVGDTCSTASDVAADDEMREYFRAHNVGGPWLLGIGQELPDEIAVSAVDFAGRTVLDADHPVVWSGIREPNGVGCGEQADTAEVRVDFPGRPDQRSSTSRRPLPPAAPA</sequence>
<organism evidence="3 4">
    <name type="scientific">Rathayibacter rubneri</name>
    <dbReference type="NCBI Taxonomy" id="2950106"/>
    <lineage>
        <taxon>Bacteria</taxon>
        <taxon>Bacillati</taxon>
        <taxon>Actinomycetota</taxon>
        <taxon>Actinomycetes</taxon>
        <taxon>Micrococcales</taxon>
        <taxon>Microbacteriaceae</taxon>
        <taxon>Rathayibacter</taxon>
    </lineage>
</organism>
<evidence type="ECO:0000313" key="4">
    <source>
        <dbReference type="Proteomes" id="UP001155240"/>
    </source>
</evidence>
<proteinExistence type="predicted"/>
<keyword evidence="2" id="KW-0732">Signal</keyword>
<evidence type="ECO:0000313" key="3">
    <source>
        <dbReference type="EMBL" id="MCM6764278.1"/>
    </source>
</evidence>
<reference evidence="3" key="1">
    <citation type="submission" date="2022-06" db="EMBL/GenBank/DDBJ databases">
        <title>Whole genome shotgun sequencing (WGS) of Rathayibacter sp. ZW T2_19, isolated from stored onions (Allium cepa).</title>
        <authorList>
            <person name="Stoll D.A."/>
            <person name="Huch M."/>
        </authorList>
    </citation>
    <scope>NUCLEOTIDE SEQUENCE</scope>
    <source>
        <strain evidence="3">ZW T2_19</strain>
    </source>
</reference>
<comment type="caution">
    <text evidence="3">The sequence shown here is derived from an EMBL/GenBank/DDBJ whole genome shotgun (WGS) entry which is preliminary data.</text>
</comment>
<evidence type="ECO:0008006" key="5">
    <source>
        <dbReference type="Google" id="ProtNLM"/>
    </source>
</evidence>
<keyword evidence="4" id="KW-1185">Reference proteome</keyword>
<dbReference type="Proteomes" id="UP001155240">
    <property type="component" value="Unassembled WGS sequence"/>
</dbReference>
<evidence type="ECO:0000256" key="1">
    <source>
        <dbReference type="SAM" id="MobiDB-lite"/>
    </source>
</evidence>
<name>A0A9X2IV90_9MICO</name>
<feature type="region of interest" description="Disordered" evidence="1">
    <location>
        <begin position="138"/>
        <end position="162"/>
    </location>
</feature>
<feature type="compositionally biased region" description="Basic and acidic residues" evidence="1">
    <location>
        <begin position="138"/>
        <end position="147"/>
    </location>
</feature>